<protein>
    <recommendedName>
        <fullName evidence="4">PTS sorbitol transporter subunit IIA</fullName>
    </recommendedName>
</protein>
<dbReference type="Proteomes" id="UP000799092">
    <property type="component" value="Unassembled WGS sequence"/>
</dbReference>
<feature type="modified residue" description="Phosphohistidine; by HPr" evidence="1">
    <location>
        <position position="43"/>
    </location>
</feature>
<dbReference type="InterPro" id="IPR036665">
    <property type="entry name" value="PTS_IIA_glucitol/sorbitol_sf"/>
</dbReference>
<dbReference type="PROSITE" id="PS51097">
    <property type="entry name" value="PTS_EIIA_TYPE_5"/>
    <property type="match status" value="1"/>
</dbReference>
<evidence type="ECO:0000313" key="2">
    <source>
        <dbReference type="EMBL" id="MRH41521.1"/>
    </source>
</evidence>
<dbReference type="EMBL" id="WJNG01000002">
    <property type="protein sequence ID" value="MRH41521.1"/>
    <property type="molecule type" value="Genomic_DNA"/>
</dbReference>
<keyword evidence="3" id="KW-1185">Reference proteome</keyword>
<organism evidence="2 3">
    <name type="scientific">Aquibacillus halophilus</name>
    <dbReference type="NCBI Taxonomy" id="930132"/>
    <lineage>
        <taxon>Bacteria</taxon>
        <taxon>Bacillati</taxon>
        <taxon>Bacillota</taxon>
        <taxon>Bacilli</taxon>
        <taxon>Bacillales</taxon>
        <taxon>Bacillaceae</taxon>
        <taxon>Aquibacillus</taxon>
    </lineage>
</organism>
<accession>A0A6A8DCK3</accession>
<dbReference type="RefSeq" id="WP_153735174.1">
    <property type="nucleotide sequence ID" value="NZ_WJNG01000002.1"/>
</dbReference>
<reference evidence="2" key="1">
    <citation type="submission" date="2019-11" db="EMBL/GenBank/DDBJ databases">
        <authorList>
            <person name="Li J."/>
        </authorList>
    </citation>
    <scope>NUCLEOTIDE SEQUENCE</scope>
    <source>
        <strain evidence="2">B6B</strain>
    </source>
</reference>
<evidence type="ECO:0008006" key="4">
    <source>
        <dbReference type="Google" id="ProtNLM"/>
    </source>
</evidence>
<gene>
    <name evidence="2" type="ORF">GH741_02390</name>
</gene>
<dbReference type="AlphaFoldDB" id="A0A6A8DCK3"/>
<dbReference type="GO" id="GO:0009401">
    <property type="term" value="P:phosphoenolpyruvate-dependent sugar phosphotransferase system"/>
    <property type="evidence" value="ECO:0007669"/>
    <property type="project" value="InterPro"/>
</dbReference>
<sequence>MNTIYSSVIKDLGNDVGEILQADVLIIFNDTVPNELKSVAAIHEQGEWHGEVEIGDDLIIGDIVYRVTFVGEKANETLHKLGHCTIKFGHEGPDLPGTICVGCNETPQLEKGQSIKFVRNLY</sequence>
<comment type="caution">
    <text evidence="2">The sequence shown here is derived from an EMBL/GenBank/DDBJ whole genome shotgun (WGS) entry which is preliminary data.</text>
</comment>
<dbReference type="Pfam" id="PF03829">
    <property type="entry name" value="PTSIIA_gutA"/>
    <property type="match status" value="1"/>
</dbReference>
<dbReference type="Gene3D" id="2.40.33.40">
    <property type="entry name" value="Phosphotransferase system, glucitol/sorbitol-specific IIA component"/>
    <property type="match status" value="1"/>
</dbReference>
<dbReference type="GO" id="GO:0016301">
    <property type="term" value="F:kinase activity"/>
    <property type="evidence" value="ECO:0007669"/>
    <property type="project" value="TreeGrafter"/>
</dbReference>
<dbReference type="GO" id="GO:0008982">
    <property type="term" value="F:protein-N(PI)-phosphohistidine-sugar phosphotransferase activity"/>
    <property type="evidence" value="ECO:0007669"/>
    <property type="project" value="InterPro"/>
</dbReference>
<proteinExistence type="predicted"/>
<dbReference type="PANTHER" id="PTHR40398:SF1">
    <property type="entry name" value="PTS SYSTEM GLUCITOL_SORBITOL-SPECIFIC EIIA COMPONENT"/>
    <property type="match status" value="1"/>
</dbReference>
<dbReference type="OrthoDB" id="5113885at2"/>
<dbReference type="PANTHER" id="PTHR40398">
    <property type="entry name" value="PTS SYSTEM GLUCITOL/SORBITOL-SPECIFIC EIIA COMPONENT"/>
    <property type="match status" value="1"/>
</dbReference>
<dbReference type="SUPFAM" id="SSF141530">
    <property type="entry name" value="PTSIIA/GutA-like"/>
    <property type="match status" value="1"/>
</dbReference>
<name>A0A6A8DCK3_9BACI</name>
<dbReference type="GO" id="GO:0005737">
    <property type="term" value="C:cytoplasm"/>
    <property type="evidence" value="ECO:0007669"/>
    <property type="project" value="InterPro"/>
</dbReference>
<evidence type="ECO:0000256" key="1">
    <source>
        <dbReference type="PROSITE-ProRule" id="PRU00420"/>
    </source>
</evidence>
<evidence type="ECO:0000313" key="3">
    <source>
        <dbReference type="Proteomes" id="UP000799092"/>
    </source>
</evidence>
<dbReference type="InterPro" id="IPR004716">
    <property type="entry name" value="PTS_IIA_glucitol/sorbitol-sp"/>
</dbReference>